<evidence type="ECO:0000313" key="2">
    <source>
        <dbReference type="Proteomes" id="UP000316801"/>
    </source>
</evidence>
<dbReference type="InterPro" id="IPR008318">
    <property type="entry name" value="UCP030820"/>
</dbReference>
<name>A0A549TFX0_9HYPH</name>
<organism evidence="1 2">
    <name type="scientific">Rhizobium straminoryzae</name>
    <dbReference type="NCBI Taxonomy" id="1387186"/>
    <lineage>
        <taxon>Bacteria</taxon>
        <taxon>Pseudomonadati</taxon>
        <taxon>Pseudomonadota</taxon>
        <taxon>Alphaproteobacteria</taxon>
        <taxon>Hyphomicrobiales</taxon>
        <taxon>Rhizobiaceae</taxon>
        <taxon>Rhizobium/Agrobacterium group</taxon>
        <taxon>Rhizobium</taxon>
    </lineage>
</organism>
<evidence type="ECO:0000313" key="1">
    <source>
        <dbReference type="EMBL" id="TRL41477.1"/>
    </source>
</evidence>
<accession>A0A549TFX0</accession>
<protein>
    <submittedName>
        <fullName evidence="1">DUF934 domain-containing protein</fullName>
    </submittedName>
</protein>
<reference evidence="1 2" key="1">
    <citation type="submission" date="2019-07" db="EMBL/GenBank/DDBJ databases">
        <title>Ln-dependent methylotrophs.</title>
        <authorList>
            <person name="Tani A."/>
        </authorList>
    </citation>
    <scope>NUCLEOTIDE SEQUENCE [LARGE SCALE GENOMIC DNA]</scope>
    <source>
        <strain evidence="1 2">SM12</strain>
    </source>
</reference>
<dbReference type="AlphaFoldDB" id="A0A549TFX0"/>
<dbReference type="RefSeq" id="WP_142880972.1">
    <property type="nucleotide sequence ID" value="NZ_VJMG01000009.1"/>
</dbReference>
<comment type="caution">
    <text evidence="1">The sequence shown here is derived from an EMBL/GenBank/DDBJ whole genome shotgun (WGS) entry which is preliminary data.</text>
</comment>
<dbReference type="EMBL" id="VJMG01000009">
    <property type="protein sequence ID" value="TRL41477.1"/>
    <property type="molecule type" value="Genomic_DNA"/>
</dbReference>
<keyword evidence="2" id="KW-1185">Reference proteome</keyword>
<sequence length="167" mass="18780">MTRIWTETGFVENDPWVIETDERKAEGDERPLLSIDQLIEVADSSNEVGFGVLVKPADDVRRLEPYLYRLELVAVQFPAFNDGRGFSHASLLRERLAYKNELRAVGDVLIDQVPLMLRCGFDSFAVTNATALKRLAENRLPGISVHYQPTARAAAGGEAYSWRRRSA</sequence>
<dbReference type="PIRSF" id="PIRSF030820">
    <property type="entry name" value="UCP030820"/>
    <property type="match status" value="1"/>
</dbReference>
<proteinExistence type="predicted"/>
<dbReference type="Pfam" id="PF06073">
    <property type="entry name" value="DUF934"/>
    <property type="match status" value="1"/>
</dbReference>
<dbReference type="Proteomes" id="UP000316801">
    <property type="component" value="Unassembled WGS sequence"/>
</dbReference>
<gene>
    <name evidence="1" type="ORF">FNA46_03560</name>
</gene>